<keyword evidence="21" id="KW-1185">Reference proteome</keyword>
<keyword evidence="8 15" id="KW-0493">Microtubule</keyword>
<evidence type="ECO:0000256" key="14">
    <source>
        <dbReference type="ARBA" id="ARBA00023306"/>
    </source>
</evidence>
<evidence type="ECO:0000256" key="12">
    <source>
        <dbReference type="ARBA" id="ARBA00023136"/>
    </source>
</evidence>
<name>A0A6G1K7R6_9PLEO</name>
<feature type="transmembrane region" description="Helical" evidence="17">
    <location>
        <begin position="172"/>
        <end position="192"/>
    </location>
</feature>
<evidence type="ECO:0000256" key="15">
    <source>
        <dbReference type="PROSITE-ProRule" id="PRU00576"/>
    </source>
</evidence>
<evidence type="ECO:0000256" key="13">
    <source>
        <dbReference type="ARBA" id="ARBA00023212"/>
    </source>
</evidence>
<dbReference type="EMBL" id="MU005771">
    <property type="protein sequence ID" value="KAF2708854.1"/>
    <property type="molecule type" value="Genomic_DNA"/>
</dbReference>
<dbReference type="SUPFAM" id="SSF49344">
    <property type="entry name" value="CBD9-like"/>
    <property type="match status" value="1"/>
</dbReference>
<dbReference type="GO" id="GO:0035371">
    <property type="term" value="C:microtubule plus-end"/>
    <property type="evidence" value="ECO:0007669"/>
    <property type="project" value="UniProtKB-ARBA"/>
</dbReference>
<feature type="transmembrane region" description="Helical" evidence="17">
    <location>
        <begin position="235"/>
        <end position="253"/>
    </location>
</feature>
<evidence type="ECO:0000256" key="6">
    <source>
        <dbReference type="ARBA" id="ARBA00022618"/>
    </source>
</evidence>
<dbReference type="Gene3D" id="2.60.40.1210">
    <property type="entry name" value="Cellobiose dehydrogenase, cytochrome domain"/>
    <property type="match status" value="1"/>
</dbReference>
<evidence type="ECO:0000256" key="9">
    <source>
        <dbReference type="ARBA" id="ARBA00022776"/>
    </source>
</evidence>
<feature type="domain" description="EB1 C-terminal" evidence="19">
    <location>
        <begin position="484"/>
        <end position="560"/>
    </location>
</feature>
<organism evidence="20 21">
    <name type="scientific">Pleomassaria siparia CBS 279.74</name>
    <dbReference type="NCBI Taxonomy" id="1314801"/>
    <lineage>
        <taxon>Eukaryota</taxon>
        <taxon>Fungi</taxon>
        <taxon>Dikarya</taxon>
        <taxon>Ascomycota</taxon>
        <taxon>Pezizomycotina</taxon>
        <taxon>Dothideomycetes</taxon>
        <taxon>Pleosporomycetidae</taxon>
        <taxon>Pleosporales</taxon>
        <taxon>Pleomassariaceae</taxon>
        <taxon>Pleomassaria</taxon>
    </lineage>
</organism>
<dbReference type="SMART" id="SM00665">
    <property type="entry name" value="B561"/>
    <property type="match status" value="1"/>
</dbReference>
<evidence type="ECO:0000256" key="4">
    <source>
        <dbReference type="ARBA" id="ARBA00022448"/>
    </source>
</evidence>
<feature type="region of interest" description="Disordered" evidence="16">
    <location>
        <begin position="445"/>
        <end position="490"/>
    </location>
</feature>
<accession>A0A6G1K7R6</accession>
<dbReference type="FunFam" id="1.10.418.10:FF:000028">
    <property type="entry name" value="RP/EB family microtubule-associated protein"/>
    <property type="match status" value="1"/>
</dbReference>
<dbReference type="GO" id="GO:0051301">
    <property type="term" value="P:cell division"/>
    <property type="evidence" value="ECO:0007669"/>
    <property type="project" value="UniProtKB-KW"/>
</dbReference>
<feature type="domain" description="Cytochrome b561" evidence="18">
    <location>
        <begin position="136"/>
        <end position="330"/>
    </location>
</feature>
<comment type="subcellular location">
    <subcellularLocation>
        <location evidence="1">Cytoplasm</location>
        <location evidence="1">Cytoskeleton</location>
    </subcellularLocation>
    <subcellularLocation>
        <location evidence="2">Membrane</location>
    </subcellularLocation>
</comment>
<dbReference type="FunFam" id="1.20.5.1430:FF:000005">
    <property type="entry name" value="Eb1, isoform E"/>
    <property type="match status" value="1"/>
</dbReference>
<dbReference type="Pfam" id="PF03271">
    <property type="entry name" value="EB1"/>
    <property type="match status" value="1"/>
</dbReference>
<evidence type="ECO:0000256" key="10">
    <source>
        <dbReference type="ARBA" id="ARBA00022982"/>
    </source>
</evidence>
<keyword evidence="11 17" id="KW-1133">Transmembrane helix</keyword>
<keyword evidence="14" id="KW-0131">Cell cycle</keyword>
<dbReference type="Pfam" id="PF16010">
    <property type="entry name" value="CDH-cyt"/>
    <property type="match status" value="1"/>
</dbReference>
<dbReference type="Gene3D" id="1.20.120.1770">
    <property type="match status" value="1"/>
</dbReference>
<keyword evidence="6" id="KW-0132">Cell division</keyword>
<dbReference type="InterPro" id="IPR004953">
    <property type="entry name" value="EB1_C"/>
</dbReference>
<dbReference type="SUPFAM" id="SSF140612">
    <property type="entry name" value="EB1 dimerisation domain-like"/>
    <property type="match status" value="1"/>
</dbReference>
<dbReference type="InterPro" id="IPR015920">
    <property type="entry name" value="Cellobiose_DH-like_cyt"/>
</dbReference>
<comment type="similarity">
    <text evidence="3">Belongs to the MAPRE family.</text>
</comment>
<proteinExistence type="inferred from homology"/>
<dbReference type="Gene3D" id="1.10.418.10">
    <property type="entry name" value="Calponin-like domain"/>
    <property type="match status" value="1"/>
</dbReference>
<evidence type="ECO:0000259" key="19">
    <source>
        <dbReference type="PROSITE" id="PS51230"/>
    </source>
</evidence>
<dbReference type="InterPro" id="IPR006593">
    <property type="entry name" value="Cyt_b561/ferric_Rdtase_TM"/>
</dbReference>
<evidence type="ECO:0000256" key="1">
    <source>
        <dbReference type="ARBA" id="ARBA00004245"/>
    </source>
</evidence>
<feature type="transmembrane region" description="Helical" evidence="17">
    <location>
        <begin position="305"/>
        <end position="325"/>
    </location>
</feature>
<dbReference type="AlphaFoldDB" id="A0A6G1K7R6"/>
<dbReference type="Gene3D" id="1.20.5.1430">
    <property type="match status" value="1"/>
</dbReference>
<keyword evidence="9" id="KW-0498">Mitosis</keyword>
<evidence type="ECO:0000313" key="21">
    <source>
        <dbReference type="Proteomes" id="UP000799428"/>
    </source>
</evidence>
<dbReference type="Proteomes" id="UP000799428">
    <property type="component" value="Unassembled WGS sequence"/>
</dbReference>
<dbReference type="GO" id="GO:0072686">
    <property type="term" value="C:mitotic spindle"/>
    <property type="evidence" value="ECO:0007669"/>
    <property type="project" value="UniProtKB-ARBA"/>
</dbReference>
<evidence type="ECO:0000313" key="20">
    <source>
        <dbReference type="EMBL" id="KAF2708854.1"/>
    </source>
</evidence>
<protein>
    <submittedName>
        <fullName evidence="20">Iron reductase domain protein</fullName>
    </submittedName>
</protein>
<evidence type="ECO:0000256" key="7">
    <source>
        <dbReference type="ARBA" id="ARBA00022692"/>
    </source>
</evidence>
<dbReference type="GO" id="GO:0030473">
    <property type="term" value="P:nuclear migration along microtubule"/>
    <property type="evidence" value="ECO:0007669"/>
    <property type="project" value="UniProtKB-ARBA"/>
</dbReference>
<keyword evidence="7 17" id="KW-0812">Transmembrane</keyword>
<dbReference type="PANTHER" id="PTHR47797:SF1">
    <property type="entry name" value="CYTOCHROME B561 DOMAIN-CONTAINING PROTEIN-RELATED"/>
    <property type="match status" value="1"/>
</dbReference>
<dbReference type="SUPFAM" id="SSF47576">
    <property type="entry name" value="Calponin-homology domain, CH-domain"/>
    <property type="match status" value="1"/>
</dbReference>
<dbReference type="GO" id="GO:0016020">
    <property type="term" value="C:membrane"/>
    <property type="evidence" value="ECO:0007669"/>
    <property type="project" value="UniProtKB-SubCell"/>
</dbReference>
<evidence type="ECO:0000256" key="17">
    <source>
        <dbReference type="SAM" id="Phobius"/>
    </source>
</evidence>
<feature type="transmembrane region" description="Helical" evidence="17">
    <location>
        <begin position="198"/>
        <end position="223"/>
    </location>
</feature>
<dbReference type="GO" id="GO:0051233">
    <property type="term" value="C:spindle midzone"/>
    <property type="evidence" value="ECO:0007669"/>
    <property type="project" value="UniProtKB-ARBA"/>
</dbReference>
<dbReference type="PROSITE" id="PS51230">
    <property type="entry name" value="EB1_C"/>
    <property type="match status" value="1"/>
</dbReference>
<keyword evidence="12 17" id="KW-0472">Membrane</keyword>
<evidence type="ECO:0000256" key="5">
    <source>
        <dbReference type="ARBA" id="ARBA00022490"/>
    </source>
</evidence>
<dbReference type="PROSITE" id="PS50939">
    <property type="entry name" value="CYTOCHROME_B561"/>
    <property type="match status" value="1"/>
</dbReference>
<keyword evidence="10" id="KW-0249">Electron transport</keyword>
<feature type="transmembrane region" description="Helical" evidence="17">
    <location>
        <begin position="273"/>
        <end position="293"/>
    </location>
</feature>
<evidence type="ECO:0000259" key="18">
    <source>
        <dbReference type="PROSITE" id="PS50939"/>
    </source>
</evidence>
<dbReference type="GO" id="GO:0035372">
    <property type="term" value="P:protein localization to microtubule"/>
    <property type="evidence" value="ECO:0007669"/>
    <property type="project" value="UniProtKB-ARBA"/>
</dbReference>
<keyword evidence="13" id="KW-0206">Cytoskeleton</keyword>
<dbReference type="InterPro" id="IPR036133">
    <property type="entry name" value="EB1_C_sf"/>
</dbReference>
<reference evidence="20" key="1">
    <citation type="journal article" date="2020" name="Stud. Mycol.">
        <title>101 Dothideomycetes genomes: a test case for predicting lifestyles and emergence of pathogens.</title>
        <authorList>
            <person name="Haridas S."/>
            <person name="Albert R."/>
            <person name="Binder M."/>
            <person name="Bloem J."/>
            <person name="Labutti K."/>
            <person name="Salamov A."/>
            <person name="Andreopoulos B."/>
            <person name="Baker S."/>
            <person name="Barry K."/>
            <person name="Bills G."/>
            <person name="Bluhm B."/>
            <person name="Cannon C."/>
            <person name="Castanera R."/>
            <person name="Culley D."/>
            <person name="Daum C."/>
            <person name="Ezra D."/>
            <person name="Gonzalez J."/>
            <person name="Henrissat B."/>
            <person name="Kuo A."/>
            <person name="Liang C."/>
            <person name="Lipzen A."/>
            <person name="Lutzoni F."/>
            <person name="Magnuson J."/>
            <person name="Mondo S."/>
            <person name="Nolan M."/>
            <person name="Ohm R."/>
            <person name="Pangilinan J."/>
            <person name="Park H.-J."/>
            <person name="Ramirez L."/>
            <person name="Alfaro M."/>
            <person name="Sun H."/>
            <person name="Tritt A."/>
            <person name="Yoshinaga Y."/>
            <person name="Zwiers L.-H."/>
            <person name="Turgeon B."/>
            <person name="Goodwin S."/>
            <person name="Spatafora J."/>
            <person name="Crous P."/>
            <person name="Grigoriev I."/>
        </authorList>
    </citation>
    <scope>NUCLEOTIDE SEQUENCE</scope>
    <source>
        <strain evidence="20">CBS 279.74</strain>
    </source>
</reference>
<dbReference type="Pfam" id="PF03188">
    <property type="entry name" value="Cytochrom_B561"/>
    <property type="match status" value="1"/>
</dbReference>
<evidence type="ECO:0000256" key="16">
    <source>
        <dbReference type="SAM" id="MobiDB-lite"/>
    </source>
</evidence>
<sequence>MKGANIFVVYTSGDGTNVTVSPRLASGYQMPTYNSAAQFTLLGGSGVSDGKMVANIKCSNCKSWSGGTADFTASSGSWIYAAHSTGGPKNSNDQSATIAQHNSNMQTAFTWSYSNVKGGSSVNPFVEAAVSNGGGSAPTSSPNSGNGNGFGFAPVLSGSQATMNKRLTAHGILAALAFVVLFPSGAIAIRLASFKSVVALHAAFQIFTYLVYTAAFGIGITLAKDLKVLDSRHPIIGIVVFALLFIQPFLGFIHHSLFKKYQTRTFVSHAHIWLGRIVLVLGIINGGLGFELAEQMHMASKSGKTAYIVLAAIFGAVWIVAIVVGEMRRSKRPTPPKFTETPLVERSPVNGRFAPKQAALCQVFDSIFYDVPMARVKFNANTEYAYLQNFKILQNIFAKHQIDRPIPVESLVKCKMQDNLEFLQFTKRYWDQYFPGHDYDPVSRRKGQAGLASTSAPAPRAAASTARRAPAASNSAAPRTRTPLAAGGGAASAALREENTVLKETVAGLERERDFYFSKLRDIELLIQQSTEIDPELEKEGGLLAQIQTILYSTEEGFEIPAEAEGEPEEETF</sequence>
<evidence type="ECO:0000256" key="2">
    <source>
        <dbReference type="ARBA" id="ARBA00004370"/>
    </source>
</evidence>
<dbReference type="GO" id="GO:0051010">
    <property type="term" value="F:microtubule plus-end binding"/>
    <property type="evidence" value="ECO:0007669"/>
    <property type="project" value="UniProtKB-ARBA"/>
</dbReference>
<dbReference type="OrthoDB" id="19261at2759"/>
<dbReference type="InterPro" id="IPR036872">
    <property type="entry name" value="CH_dom_sf"/>
</dbReference>
<evidence type="ECO:0000256" key="3">
    <source>
        <dbReference type="ARBA" id="ARBA00010729"/>
    </source>
</evidence>
<dbReference type="CDD" id="cd08760">
    <property type="entry name" value="Cyt_b561_FRRS1_like"/>
    <property type="match status" value="1"/>
</dbReference>
<feature type="compositionally biased region" description="Low complexity" evidence="16">
    <location>
        <begin position="452"/>
        <end position="482"/>
    </location>
</feature>
<evidence type="ECO:0000256" key="11">
    <source>
        <dbReference type="ARBA" id="ARBA00022989"/>
    </source>
</evidence>
<dbReference type="PANTHER" id="PTHR47797">
    <property type="entry name" value="DEHYDROGENASE, PUTATIVE (AFU_ORTHOLOGUE AFUA_8G05805)-RELATED"/>
    <property type="match status" value="1"/>
</dbReference>
<keyword evidence="5" id="KW-0963">Cytoplasm</keyword>
<keyword evidence="4" id="KW-0813">Transport</keyword>
<gene>
    <name evidence="20" type="ORF">K504DRAFT_477283</name>
</gene>
<evidence type="ECO:0000256" key="8">
    <source>
        <dbReference type="ARBA" id="ARBA00022701"/>
    </source>
</evidence>
<dbReference type="CDD" id="cd09630">
    <property type="entry name" value="CDH_like_cytochrome"/>
    <property type="match status" value="1"/>
</dbReference>